<comment type="subcellular location">
    <subcellularLocation>
        <location evidence="1">Nucleus</location>
    </subcellularLocation>
</comment>
<reference evidence="8 9" key="1">
    <citation type="submission" date="2023-08" db="EMBL/GenBank/DDBJ databases">
        <title>Black Yeasts Isolated from many extreme environments.</title>
        <authorList>
            <person name="Coleine C."/>
            <person name="Stajich J.E."/>
            <person name="Selbmann L."/>
        </authorList>
    </citation>
    <scope>NUCLEOTIDE SEQUENCE [LARGE SCALE GENOMIC DNA]</scope>
    <source>
        <strain evidence="8 9">CCFEE 5792</strain>
    </source>
</reference>
<sequence length="609" mass="68547">MKHFPTSCMEQAATEARMSSFESRLTAFESVIERATSVISTAILLPTQPAVALETSTQPVQQENKTPKSIQLSSSKNPVLPPPHILLFAADVYFRYCYNHPYSLFHEGRFRQRLVSGEIPEYLVWAFLASARRFSTIPHHNFEGGDSVGSLAKRSWETFNVPWDGPKTSDEALSILQTVIILVTVEHTAGDCSSAFLKLGFATRIGQLFRFHMEPDSSLDAISQEERRRAFWGIHLQDRLMSLSRERPPILRDEDCTVHLPCSDDAFHANRYEDAPSLAFLLGDGAEGDCVEKCAPLALIPVMVSGLNRVSQYVLQDRSYSLAPSPWLSNSPFATIESFLSSLDMHFDIGEPLDEMLERVAVKDGVFDHFTASPILYARALYSLSQCLLHHPFLLRDRLQKTNQKVPSRFMARVWKTCRLHAKLITDIRRVRNGNVLILTSFYGYCTMMAGTIHALSQHDDDLTTREEATKNFEADLLFMRELSAYWQHAALIANRLERFNRHSAEYYRQIMRPTTTESEAQSEGSTQAIWQAVDHWALSMPTRPNSPLQGSSDPASCTNTSMLSPHAIFDFGDLGMLEPFPDTANDPCAFSLANFTFGDGEYGSLGLY</sequence>
<proteinExistence type="predicted"/>
<evidence type="ECO:0000259" key="7">
    <source>
        <dbReference type="SMART" id="SM00906"/>
    </source>
</evidence>
<comment type="caution">
    <text evidence="8">The sequence shown here is derived from an EMBL/GenBank/DDBJ whole genome shotgun (WGS) entry which is preliminary data.</text>
</comment>
<feature type="region of interest" description="Disordered" evidence="6">
    <location>
        <begin position="55"/>
        <end position="76"/>
    </location>
</feature>
<dbReference type="EMBL" id="JAVRRD010000002">
    <property type="protein sequence ID" value="KAK5062663.1"/>
    <property type="molecule type" value="Genomic_DNA"/>
</dbReference>
<dbReference type="CDD" id="cd12148">
    <property type="entry name" value="fungal_TF_MHR"/>
    <property type="match status" value="1"/>
</dbReference>
<dbReference type="GeneID" id="89972914"/>
<name>A0AAV9NNE5_9EURO</name>
<keyword evidence="5" id="KW-0539">Nucleus</keyword>
<evidence type="ECO:0000313" key="9">
    <source>
        <dbReference type="Proteomes" id="UP001358417"/>
    </source>
</evidence>
<keyword evidence="9" id="KW-1185">Reference proteome</keyword>
<accession>A0AAV9NNE5</accession>
<dbReference type="Pfam" id="PF04082">
    <property type="entry name" value="Fungal_trans"/>
    <property type="match status" value="1"/>
</dbReference>
<keyword evidence="2" id="KW-0479">Metal-binding</keyword>
<evidence type="ECO:0000256" key="1">
    <source>
        <dbReference type="ARBA" id="ARBA00004123"/>
    </source>
</evidence>
<dbReference type="GO" id="GO:0008270">
    <property type="term" value="F:zinc ion binding"/>
    <property type="evidence" value="ECO:0007669"/>
    <property type="project" value="InterPro"/>
</dbReference>
<evidence type="ECO:0000256" key="4">
    <source>
        <dbReference type="ARBA" id="ARBA00023163"/>
    </source>
</evidence>
<evidence type="ECO:0000256" key="2">
    <source>
        <dbReference type="ARBA" id="ARBA00022723"/>
    </source>
</evidence>
<dbReference type="GO" id="GO:0005634">
    <property type="term" value="C:nucleus"/>
    <property type="evidence" value="ECO:0007669"/>
    <property type="project" value="UniProtKB-SubCell"/>
</dbReference>
<dbReference type="AlphaFoldDB" id="A0AAV9NNE5"/>
<dbReference type="RefSeq" id="XP_064710935.1">
    <property type="nucleotide sequence ID" value="XM_064848311.1"/>
</dbReference>
<keyword evidence="3" id="KW-0805">Transcription regulation</keyword>
<evidence type="ECO:0000313" key="8">
    <source>
        <dbReference type="EMBL" id="KAK5062663.1"/>
    </source>
</evidence>
<dbReference type="PANTHER" id="PTHR47338">
    <property type="entry name" value="ZN(II)2CYS6 TRANSCRIPTION FACTOR (EUROFUNG)-RELATED"/>
    <property type="match status" value="1"/>
</dbReference>
<dbReference type="PANTHER" id="PTHR47338:SF4">
    <property type="entry name" value="ZN(II)2CYS6 TRANSCRIPTION FACTOR (EUROFUNG)"/>
    <property type="match status" value="1"/>
</dbReference>
<dbReference type="GO" id="GO:0000981">
    <property type="term" value="F:DNA-binding transcription factor activity, RNA polymerase II-specific"/>
    <property type="evidence" value="ECO:0007669"/>
    <property type="project" value="InterPro"/>
</dbReference>
<dbReference type="GO" id="GO:0003677">
    <property type="term" value="F:DNA binding"/>
    <property type="evidence" value="ECO:0007669"/>
    <property type="project" value="InterPro"/>
</dbReference>
<evidence type="ECO:0000256" key="3">
    <source>
        <dbReference type="ARBA" id="ARBA00023015"/>
    </source>
</evidence>
<evidence type="ECO:0000256" key="6">
    <source>
        <dbReference type="SAM" id="MobiDB-lite"/>
    </source>
</evidence>
<evidence type="ECO:0000256" key="5">
    <source>
        <dbReference type="ARBA" id="ARBA00023242"/>
    </source>
</evidence>
<dbReference type="GO" id="GO:0006351">
    <property type="term" value="P:DNA-templated transcription"/>
    <property type="evidence" value="ECO:0007669"/>
    <property type="project" value="InterPro"/>
</dbReference>
<organism evidence="8 9">
    <name type="scientific">Exophiala bonariae</name>
    <dbReference type="NCBI Taxonomy" id="1690606"/>
    <lineage>
        <taxon>Eukaryota</taxon>
        <taxon>Fungi</taxon>
        <taxon>Dikarya</taxon>
        <taxon>Ascomycota</taxon>
        <taxon>Pezizomycotina</taxon>
        <taxon>Eurotiomycetes</taxon>
        <taxon>Chaetothyriomycetidae</taxon>
        <taxon>Chaetothyriales</taxon>
        <taxon>Herpotrichiellaceae</taxon>
        <taxon>Exophiala</taxon>
    </lineage>
</organism>
<dbReference type="InterPro" id="IPR050815">
    <property type="entry name" value="TF_fung"/>
</dbReference>
<dbReference type="SMART" id="SM00906">
    <property type="entry name" value="Fungal_trans"/>
    <property type="match status" value="1"/>
</dbReference>
<feature type="domain" description="Xylanolytic transcriptional activator regulatory" evidence="7">
    <location>
        <begin position="195"/>
        <end position="267"/>
    </location>
</feature>
<dbReference type="InterPro" id="IPR007219">
    <property type="entry name" value="XnlR_reg_dom"/>
</dbReference>
<keyword evidence="4" id="KW-0804">Transcription</keyword>
<gene>
    <name evidence="8" type="ORF">LTR84_004736</name>
</gene>
<protein>
    <recommendedName>
        <fullName evidence="7">Xylanolytic transcriptional activator regulatory domain-containing protein</fullName>
    </recommendedName>
</protein>
<dbReference type="Proteomes" id="UP001358417">
    <property type="component" value="Unassembled WGS sequence"/>
</dbReference>